<reference evidence="1 2" key="1">
    <citation type="journal article" date="2011" name="Front. Microbiol.">
        <title>Genomic signatures of strain selection and enhancement in Bacillus atrophaeus var. globigii, a historical biowarfare simulant.</title>
        <authorList>
            <person name="Gibbons H.S."/>
            <person name="Broomall S.M."/>
            <person name="McNew L.A."/>
            <person name="Daligault H."/>
            <person name="Chapman C."/>
            <person name="Bruce D."/>
            <person name="Karavis M."/>
            <person name="Krepps M."/>
            <person name="McGregor P.A."/>
            <person name="Hong C."/>
            <person name="Park K.H."/>
            <person name="Akmal A."/>
            <person name="Feldman A."/>
            <person name="Lin J.S."/>
            <person name="Chang W.E."/>
            <person name="Higgs B.W."/>
            <person name="Demirev P."/>
            <person name="Lindquist J."/>
            <person name="Liem A."/>
            <person name="Fochler E."/>
            <person name="Read T.D."/>
            <person name="Tapia R."/>
            <person name="Johnson S."/>
            <person name="Bishop-Lilly K.A."/>
            <person name="Detter C."/>
            <person name="Han C."/>
            <person name="Sozhamannan S."/>
            <person name="Rosenzweig C.N."/>
            <person name="Skowronski E.W."/>
        </authorList>
    </citation>
    <scope>NUCLEOTIDE SEQUENCE [LARGE SCALE GENOMIC DNA]</scope>
    <source>
        <strain evidence="1 2">1942</strain>
    </source>
</reference>
<organism evidence="1 2">
    <name type="scientific">Bacillus atrophaeus (strain 1942)</name>
    <dbReference type="NCBI Taxonomy" id="720555"/>
    <lineage>
        <taxon>Bacteria</taxon>
        <taxon>Bacillati</taxon>
        <taxon>Bacillota</taxon>
        <taxon>Bacilli</taxon>
        <taxon>Bacillales</taxon>
        <taxon>Bacillaceae</taxon>
        <taxon>Bacillus</taxon>
    </lineage>
</organism>
<gene>
    <name evidence="1" type="ordered locus">BATR1942_13585</name>
</gene>
<accession>A0ABM5M0P6</accession>
<protein>
    <submittedName>
        <fullName evidence="1">Uncharacterized protein</fullName>
    </submittedName>
</protein>
<name>A0ABM5M0P6_BACA1</name>
<dbReference type="Proteomes" id="UP000006867">
    <property type="component" value="Chromosome"/>
</dbReference>
<evidence type="ECO:0000313" key="2">
    <source>
        <dbReference type="Proteomes" id="UP000006867"/>
    </source>
</evidence>
<proteinExistence type="predicted"/>
<keyword evidence="2" id="KW-1185">Reference proteome</keyword>
<evidence type="ECO:0000313" key="1">
    <source>
        <dbReference type="EMBL" id="ADP33639.1"/>
    </source>
</evidence>
<sequence length="56" mass="6833">MLADTKKFASQMIKKFFLRTEIPSPSYYFGYLNNYKETVIDLKERVWMGKFIIFRK</sequence>
<dbReference type="EMBL" id="CP002207">
    <property type="protein sequence ID" value="ADP33639.1"/>
    <property type="molecule type" value="Genomic_DNA"/>
</dbReference>